<dbReference type="NCBIfam" id="TIGR01352">
    <property type="entry name" value="tonB_Cterm"/>
    <property type="match status" value="1"/>
</dbReference>
<dbReference type="PRINTS" id="PR01217">
    <property type="entry name" value="PRICHEXTENSN"/>
</dbReference>
<keyword evidence="9" id="KW-0472">Membrane</keyword>
<keyword evidence="13" id="KW-1185">Reference proteome</keyword>
<dbReference type="InterPro" id="IPR037682">
    <property type="entry name" value="TonB_C"/>
</dbReference>
<evidence type="ECO:0000313" key="12">
    <source>
        <dbReference type="EMBL" id="AUN33514.1"/>
    </source>
</evidence>
<dbReference type="EMBL" id="CP025613">
    <property type="protein sequence ID" value="AUN33514.1"/>
    <property type="molecule type" value="Genomic_DNA"/>
</dbReference>
<dbReference type="InterPro" id="IPR051045">
    <property type="entry name" value="TonB-dependent_transducer"/>
</dbReference>
<protein>
    <submittedName>
        <fullName evidence="12">Energy transducer TonB</fullName>
    </submittedName>
</protein>
<evidence type="ECO:0000256" key="1">
    <source>
        <dbReference type="ARBA" id="ARBA00004383"/>
    </source>
</evidence>
<dbReference type="OrthoDB" id="8481221at2"/>
<evidence type="ECO:0000256" key="3">
    <source>
        <dbReference type="ARBA" id="ARBA00022448"/>
    </source>
</evidence>
<dbReference type="AlphaFoldDB" id="A0A2K9NKB1"/>
<dbReference type="RefSeq" id="WP_102115025.1">
    <property type="nucleotide sequence ID" value="NZ_BMGN01000001.1"/>
</dbReference>
<feature type="compositionally biased region" description="Pro residues" evidence="10">
    <location>
        <begin position="57"/>
        <end position="83"/>
    </location>
</feature>
<dbReference type="GO" id="GO:0015031">
    <property type="term" value="P:protein transport"/>
    <property type="evidence" value="ECO:0007669"/>
    <property type="project" value="UniProtKB-KW"/>
</dbReference>
<dbReference type="PANTHER" id="PTHR33446">
    <property type="entry name" value="PROTEIN TONB-RELATED"/>
    <property type="match status" value="1"/>
</dbReference>
<evidence type="ECO:0000256" key="6">
    <source>
        <dbReference type="ARBA" id="ARBA00022692"/>
    </source>
</evidence>
<proteinExistence type="inferred from homology"/>
<dbReference type="PROSITE" id="PS52015">
    <property type="entry name" value="TONB_CTD"/>
    <property type="match status" value="1"/>
</dbReference>
<evidence type="ECO:0000256" key="2">
    <source>
        <dbReference type="ARBA" id="ARBA00006555"/>
    </source>
</evidence>
<feature type="domain" description="TonB C-terminal" evidence="11">
    <location>
        <begin position="142"/>
        <end position="233"/>
    </location>
</feature>
<evidence type="ECO:0000313" key="13">
    <source>
        <dbReference type="Proteomes" id="UP000234752"/>
    </source>
</evidence>
<comment type="subcellular location">
    <subcellularLocation>
        <location evidence="1">Cell inner membrane</location>
        <topology evidence="1">Single-pass membrane protein</topology>
        <orientation evidence="1">Periplasmic side</orientation>
    </subcellularLocation>
</comment>
<keyword evidence="8" id="KW-1133">Transmembrane helix</keyword>
<evidence type="ECO:0000259" key="11">
    <source>
        <dbReference type="PROSITE" id="PS52015"/>
    </source>
</evidence>
<evidence type="ECO:0000256" key="9">
    <source>
        <dbReference type="ARBA" id="ARBA00023136"/>
    </source>
</evidence>
<dbReference type="GO" id="GO:0098797">
    <property type="term" value="C:plasma membrane protein complex"/>
    <property type="evidence" value="ECO:0007669"/>
    <property type="project" value="TreeGrafter"/>
</dbReference>
<keyword evidence="7" id="KW-0653">Protein transport</keyword>
<feature type="compositionally biased region" description="Low complexity" evidence="10">
    <location>
        <begin position="116"/>
        <end position="132"/>
    </location>
</feature>
<evidence type="ECO:0000256" key="10">
    <source>
        <dbReference type="SAM" id="MobiDB-lite"/>
    </source>
</evidence>
<geneLocation type="plasmid" evidence="12 13">
    <name>unnamed1</name>
</geneLocation>
<comment type="similarity">
    <text evidence="2">Belongs to the TonB family.</text>
</comment>
<dbReference type="PANTHER" id="PTHR33446:SF2">
    <property type="entry name" value="PROTEIN TONB"/>
    <property type="match status" value="1"/>
</dbReference>
<name>A0A2K9NKB1_9PROT</name>
<dbReference type="SUPFAM" id="SSF74653">
    <property type="entry name" value="TolA/TonB C-terminal domain"/>
    <property type="match status" value="1"/>
</dbReference>
<organism evidence="12 13">
    <name type="scientific">Niveispirillum cyanobacteriorum</name>
    <dbReference type="NCBI Taxonomy" id="1612173"/>
    <lineage>
        <taxon>Bacteria</taxon>
        <taxon>Pseudomonadati</taxon>
        <taxon>Pseudomonadota</taxon>
        <taxon>Alphaproteobacteria</taxon>
        <taxon>Rhodospirillales</taxon>
        <taxon>Azospirillaceae</taxon>
        <taxon>Niveispirillum</taxon>
    </lineage>
</organism>
<reference evidence="12 13" key="1">
    <citation type="submission" date="2017-12" db="EMBL/GenBank/DDBJ databases">
        <title>Genomes of bacteria within cyanobacterial aggregates.</title>
        <authorList>
            <person name="Cai H."/>
        </authorList>
    </citation>
    <scope>NUCLEOTIDE SEQUENCE [LARGE SCALE GENOMIC DNA]</scope>
    <source>
        <strain evidence="12 13">TH16</strain>
        <plasmid evidence="12 13">unnamed1</plasmid>
    </source>
</reference>
<evidence type="ECO:0000256" key="5">
    <source>
        <dbReference type="ARBA" id="ARBA00022519"/>
    </source>
</evidence>
<dbReference type="GO" id="GO:0031992">
    <property type="term" value="F:energy transducer activity"/>
    <property type="evidence" value="ECO:0007669"/>
    <property type="project" value="TreeGrafter"/>
</dbReference>
<gene>
    <name evidence="12" type="ORF">C0V82_24530</name>
</gene>
<keyword evidence="5" id="KW-0997">Cell inner membrane</keyword>
<sequence length="233" mass="24471">MTGLAAMPAGGMRWPLAFALAVGAHLAVAGFVALKPHAPAPMEPPPPPPALLLDLAPPAPPPPPPPPPPKPMAQAPAPKPPPVIARAVAKLPPPPPRPAPRTEPVAELPPQPIATPAPALTETAPAPQASAPAGPPPDALAAFQGRLMAHLGKHKRYPMSARQRRQQGTAWVRLTLDRNGRVLSQQLERGCGVEALDREAEELLDRAQPLPPIPPELGQDQMELVLPVEFSLR</sequence>
<feature type="compositionally biased region" description="Pro residues" evidence="10">
    <location>
        <begin position="40"/>
        <end position="50"/>
    </location>
</feature>
<evidence type="ECO:0000256" key="4">
    <source>
        <dbReference type="ARBA" id="ARBA00022475"/>
    </source>
</evidence>
<accession>A0A2K9NKB1</accession>
<dbReference type="InterPro" id="IPR006260">
    <property type="entry name" value="TonB/TolA_C"/>
</dbReference>
<evidence type="ECO:0000256" key="8">
    <source>
        <dbReference type="ARBA" id="ARBA00022989"/>
    </source>
</evidence>
<evidence type="ECO:0000256" key="7">
    <source>
        <dbReference type="ARBA" id="ARBA00022927"/>
    </source>
</evidence>
<dbReference type="KEGG" id="ncb:C0V82_24530"/>
<dbReference type="GO" id="GO:0055085">
    <property type="term" value="P:transmembrane transport"/>
    <property type="evidence" value="ECO:0007669"/>
    <property type="project" value="InterPro"/>
</dbReference>
<keyword evidence="6" id="KW-0812">Transmembrane</keyword>
<feature type="region of interest" description="Disordered" evidence="10">
    <location>
        <begin position="40"/>
        <end position="140"/>
    </location>
</feature>
<feature type="compositionally biased region" description="Pro residues" evidence="10">
    <location>
        <begin position="91"/>
        <end position="115"/>
    </location>
</feature>
<keyword evidence="12" id="KW-0614">Plasmid</keyword>
<dbReference type="Pfam" id="PF03544">
    <property type="entry name" value="TonB_C"/>
    <property type="match status" value="1"/>
</dbReference>
<dbReference type="Proteomes" id="UP000234752">
    <property type="component" value="Plasmid unnamed1"/>
</dbReference>
<keyword evidence="3" id="KW-0813">Transport</keyword>
<dbReference type="Gene3D" id="3.30.1150.10">
    <property type="match status" value="1"/>
</dbReference>
<keyword evidence="4" id="KW-1003">Cell membrane</keyword>